<dbReference type="Pfam" id="PF00795">
    <property type="entry name" value="CN_hydrolase"/>
    <property type="match status" value="1"/>
</dbReference>
<comment type="subcellular location">
    <subcellularLocation>
        <location evidence="1 9">Cell membrane</location>
        <topology evidence="1 9">Multi-pass membrane protein</topology>
    </subcellularLocation>
</comment>
<dbReference type="EMBL" id="JBANFI010000003">
    <property type="protein sequence ID" value="MFK7160536.1"/>
    <property type="molecule type" value="Genomic_DNA"/>
</dbReference>
<keyword evidence="6 9" id="KW-1133">Transmembrane helix</keyword>
<evidence type="ECO:0000313" key="12">
    <source>
        <dbReference type="Proteomes" id="UP001621714"/>
    </source>
</evidence>
<evidence type="ECO:0000313" key="11">
    <source>
        <dbReference type="EMBL" id="MFK7160536.1"/>
    </source>
</evidence>
<feature type="domain" description="CN hydrolase" evidence="10">
    <location>
        <begin position="231"/>
        <end position="469"/>
    </location>
</feature>
<evidence type="ECO:0000256" key="7">
    <source>
        <dbReference type="ARBA" id="ARBA00023136"/>
    </source>
</evidence>
<feature type="transmembrane region" description="Helical" evidence="9">
    <location>
        <begin position="194"/>
        <end position="213"/>
    </location>
</feature>
<comment type="caution">
    <text evidence="11">The sequence shown here is derived from an EMBL/GenBank/DDBJ whole genome shotgun (WGS) entry which is preliminary data.</text>
</comment>
<keyword evidence="7 9" id="KW-0472">Membrane</keyword>
<evidence type="ECO:0000256" key="9">
    <source>
        <dbReference type="HAMAP-Rule" id="MF_01148"/>
    </source>
</evidence>
<dbReference type="InterPro" id="IPR003010">
    <property type="entry name" value="C-N_Hydrolase"/>
</dbReference>
<evidence type="ECO:0000256" key="3">
    <source>
        <dbReference type="ARBA" id="ARBA00022475"/>
    </source>
</evidence>
<keyword evidence="5 9" id="KW-0812">Transmembrane</keyword>
<evidence type="ECO:0000256" key="5">
    <source>
        <dbReference type="ARBA" id="ARBA00022692"/>
    </source>
</evidence>
<dbReference type="HAMAP" id="MF_01148">
    <property type="entry name" value="Lnt"/>
    <property type="match status" value="1"/>
</dbReference>
<dbReference type="Gene3D" id="3.60.110.10">
    <property type="entry name" value="Carbon-nitrogen hydrolase"/>
    <property type="match status" value="1"/>
</dbReference>
<dbReference type="CDD" id="cd07571">
    <property type="entry name" value="ALP_N-acyl_transferase"/>
    <property type="match status" value="1"/>
</dbReference>
<comment type="catalytic activity">
    <reaction evidence="9">
        <text>N-terminal S-1,2-diacyl-sn-glyceryl-L-cysteinyl-[lipoprotein] + a glycerophospholipid = N-acyl-S-1,2-diacyl-sn-glyceryl-L-cysteinyl-[lipoprotein] + a 2-acyl-sn-glycero-3-phospholipid + H(+)</text>
        <dbReference type="Rhea" id="RHEA:48228"/>
        <dbReference type="Rhea" id="RHEA-COMP:14681"/>
        <dbReference type="Rhea" id="RHEA-COMP:14684"/>
        <dbReference type="ChEBI" id="CHEBI:15378"/>
        <dbReference type="ChEBI" id="CHEBI:136912"/>
        <dbReference type="ChEBI" id="CHEBI:140656"/>
        <dbReference type="ChEBI" id="CHEBI:140657"/>
        <dbReference type="ChEBI" id="CHEBI:140660"/>
        <dbReference type="EC" id="2.3.1.269"/>
    </reaction>
</comment>
<dbReference type="InterPro" id="IPR004563">
    <property type="entry name" value="Apolipo_AcylTrfase"/>
</dbReference>
<evidence type="ECO:0000256" key="8">
    <source>
        <dbReference type="ARBA" id="ARBA00023315"/>
    </source>
</evidence>
<dbReference type="PROSITE" id="PS50263">
    <property type="entry name" value="CN_HYDROLASE"/>
    <property type="match status" value="1"/>
</dbReference>
<keyword evidence="8 9" id="KW-0012">Acyltransferase</keyword>
<keyword evidence="4 9" id="KW-0808">Transferase</keyword>
<feature type="transmembrane region" description="Helical" evidence="9">
    <location>
        <begin position="476"/>
        <end position="498"/>
    </location>
</feature>
<feature type="transmembrane region" description="Helical" evidence="9">
    <location>
        <begin position="150"/>
        <end position="174"/>
    </location>
</feature>
<dbReference type="Pfam" id="PF20154">
    <property type="entry name" value="LNT_N"/>
    <property type="match status" value="1"/>
</dbReference>
<comment type="similarity">
    <text evidence="2 9">Belongs to the CN hydrolase family. Apolipoprotein N-acyltransferase subfamily.</text>
</comment>
<evidence type="ECO:0000256" key="1">
    <source>
        <dbReference type="ARBA" id="ARBA00004651"/>
    </source>
</evidence>
<dbReference type="InterPro" id="IPR045378">
    <property type="entry name" value="LNT_N"/>
</dbReference>
<accession>A0ABW8PX37</accession>
<dbReference type="NCBIfam" id="TIGR00546">
    <property type="entry name" value="lnt"/>
    <property type="match status" value="1"/>
</dbReference>
<keyword evidence="12" id="KW-1185">Reference proteome</keyword>
<keyword evidence="3 9" id="KW-1003">Cell membrane</keyword>
<organism evidence="11 12">
    <name type="scientific">Marinospirillum alkalitolerans</name>
    <dbReference type="NCBI Taxonomy" id="3123374"/>
    <lineage>
        <taxon>Bacteria</taxon>
        <taxon>Pseudomonadati</taxon>
        <taxon>Pseudomonadota</taxon>
        <taxon>Gammaproteobacteria</taxon>
        <taxon>Oceanospirillales</taxon>
        <taxon>Oceanospirillaceae</taxon>
        <taxon>Marinospirillum</taxon>
    </lineage>
</organism>
<dbReference type="Proteomes" id="UP001621714">
    <property type="component" value="Unassembled WGS sequence"/>
</dbReference>
<evidence type="ECO:0000259" key="10">
    <source>
        <dbReference type="PROSITE" id="PS50263"/>
    </source>
</evidence>
<comment type="pathway">
    <text evidence="9">Protein modification; lipoprotein biosynthesis (N-acyl transfer).</text>
</comment>
<dbReference type="EC" id="2.3.1.269" evidence="9"/>
<evidence type="ECO:0000256" key="6">
    <source>
        <dbReference type="ARBA" id="ARBA00022989"/>
    </source>
</evidence>
<dbReference type="InterPro" id="IPR036526">
    <property type="entry name" value="C-N_Hydrolase_sf"/>
</dbReference>
<evidence type="ECO:0000256" key="4">
    <source>
        <dbReference type="ARBA" id="ARBA00022679"/>
    </source>
</evidence>
<dbReference type="PANTHER" id="PTHR38686">
    <property type="entry name" value="APOLIPOPROTEIN N-ACYLTRANSFERASE"/>
    <property type="match status" value="1"/>
</dbReference>
<dbReference type="RefSeq" id="WP_405338340.1">
    <property type="nucleotide sequence ID" value="NZ_JBANFI010000003.1"/>
</dbReference>
<name>A0ABW8PX37_9GAMM</name>
<proteinExistence type="inferred from homology"/>
<dbReference type="PANTHER" id="PTHR38686:SF1">
    <property type="entry name" value="APOLIPOPROTEIN N-ACYLTRANSFERASE"/>
    <property type="match status" value="1"/>
</dbReference>
<feature type="transmembrane region" description="Helical" evidence="9">
    <location>
        <begin position="48"/>
        <end position="67"/>
    </location>
</feature>
<dbReference type="SUPFAM" id="SSF56317">
    <property type="entry name" value="Carbon-nitrogen hydrolase"/>
    <property type="match status" value="1"/>
</dbReference>
<feature type="transmembrane region" description="Helical" evidence="9">
    <location>
        <begin position="113"/>
        <end position="138"/>
    </location>
</feature>
<gene>
    <name evidence="9 11" type="primary">lnt</name>
    <name evidence="11" type="ORF">V6U78_05745</name>
</gene>
<protein>
    <recommendedName>
        <fullName evidence="9">Apolipoprotein N-acyltransferase</fullName>
        <shortName evidence="9">ALP N-acyltransferase</shortName>
        <ecNumber evidence="9">2.3.1.269</ecNumber>
    </recommendedName>
</protein>
<sequence length="506" mass="55578">MRLALFALLSGASLTLAAAPFDFWPLAWLAPLVLLLILDQQSVARATWLGWLFGLGLFASGASWVYVSIHEHGHAPVPLALLLTGLFVAGLALFFALHAWIWQRFLAGRWVLLSWPALWVVMEIFRSWFLTGFPWLLLGSSQISSPLAGWAPLLGVYGVSGLCVLLGLLLLQVWRPNGLPPFSHAAMTRLKTSHRRWISSGLLASLLIAGLLLQPVQWTQPQGSPLTLALVQGNIAQEDKWNPQLRGRIIHQYLRLSEAATAQEIDLLLWPETALPLLPDQAAPFFARALSHAGPEAGLISGLVSRETSTSAFHNSLVTAGGASGIYHKSILVPFGEYVPLERYLRGLIAFFDLPMSSFQPGSPPGGQLSFGETQIAPLICYEIAYADFTARQAQESHWLLTVSNDSWFGASIGPLQHRQIAQMRALETGRPLARATNNGVTALIDHHGRITQQLPQFEDGVLIGQLQPRTGQTPFMLWGSWLAGGFSLLLLLAARWWPLPRRDAH</sequence>
<comment type="function">
    <text evidence="9">Catalyzes the phospholipid dependent N-acylation of the N-terminal cysteine of apolipoprotein, the last step in lipoprotein maturation.</text>
</comment>
<reference evidence="11 12" key="1">
    <citation type="submission" date="2024-02" db="EMBL/GenBank/DDBJ databases">
        <title>Marinospirillum sp. MEB 164 isolated from Lonar lake sediment.</title>
        <authorList>
            <person name="Joshi A."/>
            <person name="Thite S."/>
        </authorList>
    </citation>
    <scope>NUCLEOTIDE SEQUENCE [LARGE SCALE GENOMIC DNA]</scope>
    <source>
        <strain evidence="11 12">MEB164</strain>
    </source>
</reference>
<evidence type="ECO:0000256" key="2">
    <source>
        <dbReference type="ARBA" id="ARBA00010065"/>
    </source>
</evidence>
<feature type="transmembrane region" description="Helical" evidence="9">
    <location>
        <begin position="79"/>
        <end position="101"/>
    </location>
</feature>